<dbReference type="PANTHER" id="PTHR42734">
    <property type="entry name" value="METAL TRANSPORT SYSTEM ATP-BINDING PROTEIN TM_0124-RELATED"/>
    <property type="match status" value="1"/>
</dbReference>
<dbReference type="PANTHER" id="PTHR42734:SF17">
    <property type="entry name" value="METAL TRANSPORT SYSTEM ATP-BINDING PROTEIN TM_0124-RELATED"/>
    <property type="match status" value="1"/>
</dbReference>
<organism evidence="6">
    <name type="scientific">Thermosulfurimonas dismutans</name>
    <dbReference type="NCBI Taxonomy" id="999894"/>
    <lineage>
        <taxon>Bacteria</taxon>
        <taxon>Pseudomonadati</taxon>
        <taxon>Thermodesulfobacteriota</taxon>
        <taxon>Thermodesulfobacteria</taxon>
        <taxon>Thermodesulfobacteriales</taxon>
        <taxon>Thermodesulfobacteriaceae</taxon>
        <taxon>Thermosulfurimonas</taxon>
    </lineage>
</organism>
<dbReference type="SUPFAM" id="SSF52540">
    <property type="entry name" value="P-loop containing nucleoside triphosphate hydrolases"/>
    <property type="match status" value="1"/>
</dbReference>
<dbReference type="EMBL" id="DRMH01000072">
    <property type="protein sequence ID" value="HFC97882.1"/>
    <property type="molecule type" value="Genomic_DNA"/>
</dbReference>
<dbReference type="PROSITE" id="PS00211">
    <property type="entry name" value="ABC_TRANSPORTER_1"/>
    <property type="match status" value="1"/>
</dbReference>
<dbReference type="CDD" id="cd03235">
    <property type="entry name" value="ABC_Metallic_Cations"/>
    <property type="match status" value="1"/>
</dbReference>
<keyword evidence="2" id="KW-0813">Transport</keyword>
<dbReference type="InterPro" id="IPR017871">
    <property type="entry name" value="ABC_transporter-like_CS"/>
</dbReference>
<evidence type="ECO:0000259" key="5">
    <source>
        <dbReference type="PROSITE" id="PS50893"/>
    </source>
</evidence>
<dbReference type="SMART" id="SM00382">
    <property type="entry name" value="AAA"/>
    <property type="match status" value="1"/>
</dbReference>
<keyword evidence="4 6" id="KW-0067">ATP-binding</keyword>
<evidence type="ECO:0000256" key="3">
    <source>
        <dbReference type="ARBA" id="ARBA00022741"/>
    </source>
</evidence>
<comment type="caution">
    <text evidence="6">The sequence shown here is derived from an EMBL/GenBank/DDBJ whole genome shotgun (WGS) entry which is preliminary data.</text>
</comment>
<dbReference type="Gene3D" id="3.40.50.300">
    <property type="entry name" value="P-loop containing nucleotide triphosphate hydrolases"/>
    <property type="match status" value="1"/>
</dbReference>
<gene>
    <name evidence="6" type="ORF">ENJ40_05430</name>
</gene>
<dbReference type="Pfam" id="PF00005">
    <property type="entry name" value="ABC_tran"/>
    <property type="match status" value="1"/>
</dbReference>
<dbReference type="AlphaFoldDB" id="A0A7C3GT01"/>
<dbReference type="GO" id="GO:0016887">
    <property type="term" value="F:ATP hydrolysis activity"/>
    <property type="evidence" value="ECO:0007669"/>
    <property type="project" value="InterPro"/>
</dbReference>
<comment type="similarity">
    <text evidence="1">Belongs to the ABC transporter superfamily.</text>
</comment>
<evidence type="ECO:0000256" key="2">
    <source>
        <dbReference type="ARBA" id="ARBA00022448"/>
    </source>
</evidence>
<feature type="domain" description="ABC transporter" evidence="5">
    <location>
        <begin position="5"/>
        <end position="237"/>
    </location>
</feature>
<evidence type="ECO:0000313" key="6">
    <source>
        <dbReference type="EMBL" id="HFC97882.1"/>
    </source>
</evidence>
<accession>A0A7C3GT01</accession>
<evidence type="ECO:0000256" key="1">
    <source>
        <dbReference type="ARBA" id="ARBA00005417"/>
    </source>
</evidence>
<dbReference type="FunFam" id="3.40.50.300:FF:000134">
    <property type="entry name" value="Iron-enterobactin ABC transporter ATP-binding protein"/>
    <property type="match status" value="1"/>
</dbReference>
<dbReference type="InterPro" id="IPR003439">
    <property type="entry name" value="ABC_transporter-like_ATP-bd"/>
</dbReference>
<sequence length="244" mass="27227">MNPVIELEKVSFAYEEEPVLEEVSLRIYPGDFCALIGPNGSGKSTLLKIVVGLLQPRSGRVRLFGQDLSSFRQWWRIGYVPQKVTALVDRVLPLTVYETVALGLLNKPMEKPEQAQRIAEALETVGLPGASGRLLRELSGGQQQRVFLARALVGQPEVLLLDEPTTGVDFAAQEKFYDLLGELNRRGLTILIVTHDIAMVDRHVKQVACLNRRLVFHGEHSEFCRHPEICGFFSGGHHILGHCH</sequence>
<name>A0A7C3GT01_9BACT</name>
<dbReference type="Proteomes" id="UP000886043">
    <property type="component" value="Unassembled WGS sequence"/>
</dbReference>
<dbReference type="PROSITE" id="PS50893">
    <property type="entry name" value="ABC_TRANSPORTER_2"/>
    <property type="match status" value="1"/>
</dbReference>
<reference evidence="6" key="1">
    <citation type="journal article" date="2020" name="mSystems">
        <title>Genome- and Community-Level Interaction Insights into Carbon Utilization and Element Cycling Functions of Hydrothermarchaeota in Hydrothermal Sediment.</title>
        <authorList>
            <person name="Zhou Z."/>
            <person name="Liu Y."/>
            <person name="Xu W."/>
            <person name="Pan J."/>
            <person name="Luo Z.H."/>
            <person name="Li M."/>
        </authorList>
    </citation>
    <scope>NUCLEOTIDE SEQUENCE [LARGE SCALE GENOMIC DNA]</scope>
    <source>
        <strain evidence="6">HyVt-483</strain>
    </source>
</reference>
<dbReference type="InterPro" id="IPR003593">
    <property type="entry name" value="AAA+_ATPase"/>
</dbReference>
<dbReference type="InterPro" id="IPR050153">
    <property type="entry name" value="Metal_Ion_Import_ABC"/>
</dbReference>
<evidence type="ECO:0000256" key="4">
    <source>
        <dbReference type="ARBA" id="ARBA00022840"/>
    </source>
</evidence>
<protein>
    <submittedName>
        <fullName evidence="6">Metal ABC transporter ATP-binding protein</fullName>
    </submittedName>
</protein>
<keyword evidence="3" id="KW-0547">Nucleotide-binding</keyword>
<dbReference type="GO" id="GO:0005524">
    <property type="term" value="F:ATP binding"/>
    <property type="evidence" value="ECO:0007669"/>
    <property type="project" value="UniProtKB-KW"/>
</dbReference>
<proteinExistence type="inferred from homology"/>
<dbReference type="InterPro" id="IPR027417">
    <property type="entry name" value="P-loop_NTPase"/>
</dbReference>